<keyword evidence="3" id="KW-1185">Reference proteome</keyword>
<dbReference type="PANTHER" id="PTHR16128">
    <property type="entry name" value="FAD/NAD(P)-BINDING OXIDOREDUCTASE FAMILY PROTEIN"/>
    <property type="match status" value="1"/>
</dbReference>
<dbReference type="AlphaFoldDB" id="A0AAD3DHR3"/>
<name>A0AAD3DHR3_9CHLO</name>
<feature type="non-terminal residue" evidence="2">
    <location>
        <position position="167"/>
    </location>
</feature>
<dbReference type="Proteomes" id="UP001054857">
    <property type="component" value="Unassembled WGS sequence"/>
</dbReference>
<accession>A0AAD3DHR3</accession>
<dbReference type="EMBL" id="BMAR01000001">
    <property type="protein sequence ID" value="GFR41439.1"/>
    <property type="molecule type" value="Genomic_DNA"/>
</dbReference>
<feature type="region of interest" description="Disordered" evidence="1">
    <location>
        <begin position="115"/>
        <end position="167"/>
    </location>
</feature>
<gene>
    <name evidence="2" type="ORF">Agub_g2126</name>
</gene>
<feature type="compositionally biased region" description="Low complexity" evidence="1">
    <location>
        <begin position="140"/>
        <end position="161"/>
    </location>
</feature>
<organism evidence="2 3">
    <name type="scientific">Astrephomene gubernaculifera</name>
    <dbReference type="NCBI Taxonomy" id="47775"/>
    <lineage>
        <taxon>Eukaryota</taxon>
        <taxon>Viridiplantae</taxon>
        <taxon>Chlorophyta</taxon>
        <taxon>core chlorophytes</taxon>
        <taxon>Chlorophyceae</taxon>
        <taxon>CS clade</taxon>
        <taxon>Chlamydomonadales</taxon>
        <taxon>Astrephomenaceae</taxon>
        <taxon>Astrephomene</taxon>
    </lineage>
</organism>
<dbReference type="PANTHER" id="PTHR16128:SF8">
    <property type="entry name" value="EXPRESSED PROTEIN"/>
    <property type="match status" value="1"/>
</dbReference>
<reference evidence="2 3" key="1">
    <citation type="journal article" date="2021" name="Sci. Rep.">
        <title>Genome sequencing of the multicellular alga Astrephomene provides insights into convergent evolution of germ-soma differentiation.</title>
        <authorList>
            <person name="Yamashita S."/>
            <person name="Yamamoto K."/>
            <person name="Matsuzaki R."/>
            <person name="Suzuki S."/>
            <person name="Yamaguchi H."/>
            <person name="Hirooka S."/>
            <person name="Minakuchi Y."/>
            <person name="Miyagishima S."/>
            <person name="Kawachi M."/>
            <person name="Toyoda A."/>
            <person name="Nozaki H."/>
        </authorList>
    </citation>
    <scope>NUCLEOTIDE SEQUENCE [LARGE SCALE GENOMIC DNA]</scope>
    <source>
        <strain evidence="2 3">NIES-4017</strain>
    </source>
</reference>
<protein>
    <submittedName>
        <fullName evidence="2">Uncharacterized protein</fullName>
    </submittedName>
</protein>
<sequence length="167" mass="16988">CCPPPHLTDLPFDGALLSLPAAAPGQPPQYGPISWIARDSSKPGRPAVAGGAGEAWVVQAGPQWSNARRGADAARVARELLEEFGRLVQVPLTYADVLHAEAHCWRDAYPLNPRPPQPWSPCPQQQQQQEEGEEGEEGAGKAAAGTAAGTAAAAGAGAAAAAGGGDG</sequence>
<evidence type="ECO:0000313" key="2">
    <source>
        <dbReference type="EMBL" id="GFR41439.1"/>
    </source>
</evidence>
<evidence type="ECO:0000313" key="3">
    <source>
        <dbReference type="Proteomes" id="UP001054857"/>
    </source>
</evidence>
<feature type="non-terminal residue" evidence="2">
    <location>
        <position position="1"/>
    </location>
</feature>
<comment type="caution">
    <text evidence="2">The sequence shown here is derived from an EMBL/GenBank/DDBJ whole genome shotgun (WGS) entry which is preliminary data.</text>
</comment>
<dbReference type="Gene3D" id="3.90.660.10">
    <property type="match status" value="1"/>
</dbReference>
<proteinExistence type="predicted"/>
<evidence type="ECO:0000256" key="1">
    <source>
        <dbReference type="SAM" id="MobiDB-lite"/>
    </source>
</evidence>